<dbReference type="Pfam" id="PF13191">
    <property type="entry name" value="AAA_16"/>
    <property type="match status" value="1"/>
</dbReference>
<dbReference type="InterPro" id="IPR041664">
    <property type="entry name" value="AAA_16"/>
</dbReference>
<name>A0A346XVH3_9ACTN</name>
<protein>
    <submittedName>
        <fullName evidence="2">RecA-superfamily ATPases implicated in signal transduction</fullName>
    </submittedName>
</protein>
<dbReference type="Proteomes" id="UP000264006">
    <property type="component" value="Chromosome"/>
</dbReference>
<accession>A0A346XVH3</accession>
<reference evidence="2 3" key="1">
    <citation type="submission" date="2018-09" db="EMBL/GenBank/DDBJ databases">
        <title>Complete genome sequence of Euzebya sp. DY32-46 isolated from seawater of Pacific Ocean.</title>
        <authorList>
            <person name="Xu L."/>
            <person name="Wu Y.-H."/>
            <person name="Xu X.-W."/>
        </authorList>
    </citation>
    <scope>NUCLEOTIDE SEQUENCE [LARGE SCALE GENOMIC DNA]</scope>
    <source>
        <strain evidence="2 3">DY32-46</strain>
    </source>
</reference>
<dbReference type="Gene3D" id="3.40.50.300">
    <property type="entry name" value="P-loop containing nucleotide triphosphate hydrolases"/>
    <property type="match status" value="1"/>
</dbReference>
<sequence length="407" mass="44560">MRSPSNNPFLPGSDRVPEIWAGRSPEIADFRDVLRPRRVNGLYERGRAVLGEFGIGKSALINRIAADAADLGDWVPSRVRVAVDADVFDLVARSLQGFLETRRTDARVARSTDGMLRRIEEIRLPVGGVRIRADQPTPNAYRALFDVIVELASLAGEEGRLLLIRVDEIQNIARPGPLSQLLTVFGDALEATRHRRDVAGIDREDALPLAVYLSGLPDFHRHAAEAGATFSRRFRTAELDPLSPMDLREALSPFTGEGWRVLTDDGTARVVMEGHAVDDLIARSLGDPFLFQLAGEGAWNAGTGEVITREESDRGWHSVRREVERYVRSRLDGLTDLQMSVLTAAAGLDENHRTGAAVAAAVGRSSSAQIASTTRSLDVEHHLIRRQAGRIAFRSPAVEAHLAGGWP</sequence>
<proteinExistence type="predicted"/>
<dbReference type="AlphaFoldDB" id="A0A346XVH3"/>
<dbReference type="InterPro" id="IPR027417">
    <property type="entry name" value="P-loop_NTPase"/>
</dbReference>
<feature type="domain" description="Orc1-like AAA ATPase" evidence="1">
    <location>
        <begin position="20"/>
        <end position="175"/>
    </location>
</feature>
<evidence type="ECO:0000313" key="2">
    <source>
        <dbReference type="EMBL" id="AXV06220.1"/>
    </source>
</evidence>
<dbReference type="OrthoDB" id="2020141at2"/>
<organism evidence="2 3">
    <name type="scientific">Euzebya pacifica</name>
    <dbReference type="NCBI Taxonomy" id="1608957"/>
    <lineage>
        <taxon>Bacteria</taxon>
        <taxon>Bacillati</taxon>
        <taxon>Actinomycetota</taxon>
        <taxon>Nitriliruptoria</taxon>
        <taxon>Euzebyales</taxon>
    </lineage>
</organism>
<gene>
    <name evidence="2" type="ORF">DVS28_a1527</name>
</gene>
<keyword evidence="3" id="KW-1185">Reference proteome</keyword>
<evidence type="ECO:0000259" key="1">
    <source>
        <dbReference type="Pfam" id="PF13191"/>
    </source>
</evidence>
<evidence type="ECO:0000313" key="3">
    <source>
        <dbReference type="Proteomes" id="UP000264006"/>
    </source>
</evidence>
<dbReference type="EMBL" id="CP031165">
    <property type="protein sequence ID" value="AXV06220.1"/>
    <property type="molecule type" value="Genomic_DNA"/>
</dbReference>
<dbReference type="SUPFAM" id="SSF52540">
    <property type="entry name" value="P-loop containing nucleoside triphosphate hydrolases"/>
    <property type="match status" value="1"/>
</dbReference>
<dbReference type="RefSeq" id="WP_114590909.1">
    <property type="nucleotide sequence ID" value="NZ_CP031165.1"/>
</dbReference>
<dbReference type="KEGG" id="euz:DVS28_a1527"/>